<reference evidence="6" key="1">
    <citation type="journal article" date="2021" name="PeerJ">
        <title>Extensive microbial diversity within the chicken gut microbiome revealed by metagenomics and culture.</title>
        <authorList>
            <person name="Gilroy R."/>
            <person name="Ravi A."/>
            <person name="Getino M."/>
            <person name="Pursley I."/>
            <person name="Horton D.L."/>
            <person name="Alikhan N.F."/>
            <person name="Baker D."/>
            <person name="Gharbi K."/>
            <person name="Hall N."/>
            <person name="Watson M."/>
            <person name="Adriaenssens E.M."/>
            <person name="Foster-Nyarko E."/>
            <person name="Jarju S."/>
            <person name="Secka A."/>
            <person name="Antonio M."/>
            <person name="Oren A."/>
            <person name="Chaudhuri R.R."/>
            <person name="La Ragione R."/>
            <person name="Hildebrand F."/>
            <person name="Pallen M.J."/>
        </authorList>
    </citation>
    <scope>NUCLEOTIDE SEQUENCE</scope>
    <source>
        <strain evidence="6">ChiBcec8-14828</strain>
    </source>
</reference>
<evidence type="ECO:0000313" key="7">
    <source>
        <dbReference type="Proteomes" id="UP000824209"/>
    </source>
</evidence>
<dbReference type="SUPFAM" id="SSF52540">
    <property type="entry name" value="P-loop containing nucleoside triphosphate hydrolases"/>
    <property type="match status" value="1"/>
</dbReference>
<dbReference type="Gene3D" id="3.30.230.10">
    <property type="match status" value="1"/>
</dbReference>
<dbReference type="PROSITE" id="PS51722">
    <property type="entry name" value="G_TR_2"/>
    <property type="match status" value="1"/>
</dbReference>
<dbReference type="Pfam" id="PF14492">
    <property type="entry name" value="EFG_III"/>
    <property type="match status" value="1"/>
</dbReference>
<proteinExistence type="predicted"/>
<dbReference type="Pfam" id="PF03764">
    <property type="entry name" value="EFG_IV"/>
    <property type="match status" value="1"/>
</dbReference>
<dbReference type="Gene3D" id="3.30.70.870">
    <property type="entry name" value="Elongation Factor G (Translational Gtpase), domain 3"/>
    <property type="match status" value="1"/>
</dbReference>
<dbReference type="SUPFAM" id="SSF54211">
    <property type="entry name" value="Ribosomal protein S5 domain 2-like"/>
    <property type="match status" value="1"/>
</dbReference>
<dbReference type="InterPro" id="IPR000640">
    <property type="entry name" value="EFG_V-like"/>
</dbReference>
<dbReference type="InterPro" id="IPR005517">
    <property type="entry name" value="Transl_elong_EFG/EF2_IV"/>
</dbReference>
<accession>A0A9D2M1F0</accession>
<keyword evidence="4" id="KW-0046">Antibiotic resistance</keyword>
<dbReference type="InterPro" id="IPR010298">
    <property type="entry name" value="YacP-like"/>
</dbReference>
<dbReference type="Pfam" id="PF05991">
    <property type="entry name" value="NYN_YacP"/>
    <property type="match status" value="1"/>
</dbReference>
<dbReference type="Proteomes" id="UP000824209">
    <property type="component" value="Unassembled WGS sequence"/>
</dbReference>
<dbReference type="GO" id="GO:0005525">
    <property type="term" value="F:GTP binding"/>
    <property type="evidence" value="ECO:0007669"/>
    <property type="project" value="UniProtKB-KW"/>
</dbReference>
<dbReference type="GO" id="GO:0006412">
    <property type="term" value="P:translation"/>
    <property type="evidence" value="ECO:0007669"/>
    <property type="project" value="UniProtKB-KW"/>
</dbReference>
<dbReference type="NCBIfam" id="TIGR00231">
    <property type="entry name" value="small_GTP"/>
    <property type="match status" value="1"/>
</dbReference>
<dbReference type="InterPro" id="IPR009000">
    <property type="entry name" value="Transl_B-barrel_sf"/>
</dbReference>
<evidence type="ECO:0000259" key="5">
    <source>
        <dbReference type="PROSITE" id="PS51722"/>
    </source>
</evidence>
<sequence>MKPQIITGILAHVDAGKTTLSEALLYEAGCLRALGRVDAQSTFLDTDVQEKERGITIFSKQAVLPLADFDLVLTDTPGHVDFSGEAERVLGILDYAILVINGTDGVQSHTRTIWQLLKRFEIPTFLFINKMDLPTASQSEVLAQLRRVLSADCVDFSCFGTDAFHEEIAVKSESLLNRYLEGTPPSASDLQSLIDSRRVFPCFFGSALRQQGVSSFFSLFQSLVHLRHYPSAFGAQIYKITRDAQGNRLTWLKVTGGSLRVKQMLEGSFSQSAETWQEKADSLRLYSGARFVPTEEVPAGCVCAVTGLTHTWAGQGLGIQPDAPAPVLEPVLCYRVLPADGIDLHTTLSKLRMLQEEEPSLRVSWNDARQEILVHLMGEVQLEILTRLFFDRFGISLTFDEGSIAYKETIADTVEGIGHFEPLRHYAEVRLILSPGERGSGVRFSSICPEEVLARNWQNLIFTHLAEKEHLGVLTGSPVTDIVFTLASGKSHLKHTEGGDFRQATYRAVRQGLMQAKSIVLEPWYSFRLELPSENVGRAMSDLQRMGASFSSPEITGSEAVLTGTAPVSSMRGYPLELTGYTRGAGRIFFMPDGYRPCHDAETVIQEIGYEAERDVENTADSVFCSHGAGYNVPWQEVPAHAHTEPVLSPTVQEAPEQPVRRSVEKHVDSLALDAELAKIFERTYGTGKAREAFRPTPKASLEALWEGDIPEYLLVDGYNVIFAWDDLREAAACGLDGARQKLADILCNYRGSHSCEVILVFDAYRVKGNPGTVVPYHNIHIVYTKEAETADMYIEKATFQLARKRRVRVVTSDGMEQMIILGHGALRVSAQMFREEIAVSDASVRETIARSNHVNNLRF</sequence>
<dbReference type="InterPro" id="IPR035650">
    <property type="entry name" value="Tet_C"/>
</dbReference>
<feature type="domain" description="Tr-type G" evidence="5">
    <location>
        <begin position="2"/>
        <end position="231"/>
    </location>
</feature>
<dbReference type="SUPFAM" id="SSF54980">
    <property type="entry name" value="EF-G C-terminal domain-like"/>
    <property type="match status" value="2"/>
</dbReference>
<dbReference type="AlphaFoldDB" id="A0A9D2M1F0"/>
<dbReference type="PRINTS" id="PR00315">
    <property type="entry name" value="ELONGATNFCT"/>
</dbReference>
<dbReference type="InterPro" id="IPR020568">
    <property type="entry name" value="Ribosomal_Su5_D2-typ_SF"/>
</dbReference>
<dbReference type="Gene3D" id="2.40.30.10">
    <property type="entry name" value="Translation factors"/>
    <property type="match status" value="1"/>
</dbReference>
<protein>
    <submittedName>
        <fullName evidence="6">TetM/TetW/TetO/TetS family tetracycline resistance ribosomal protection protein</fullName>
    </submittedName>
</protein>
<name>A0A9D2M1F0_9FIRM</name>
<dbReference type="EMBL" id="DWYA01000013">
    <property type="protein sequence ID" value="HJB39046.1"/>
    <property type="molecule type" value="Genomic_DNA"/>
</dbReference>
<dbReference type="InterPro" id="IPR041095">
    <property type="entry name" value="EFG_II"/>
</dbReference>
<comment type="caution">
    <text evidence="6">The sequence shown here is derived from an EMBL/GenBank/DDBJ whole genome shotgun (WGS) entry which is preliminary data.</text>
</comment>
<dbReference type="InterPro" id="IPR014721">
    <property type="entry name" value="Ribsml_uS5_D2-typ_fold_subgr"/>
</dbReference>
<dbReference type="PANTHER" id="PTHR43261">
    <property type="entry name" value="TRANSLATION ELONGATION FACTOR G-RELATED"/>
    <property type="match status" value="1"/>
</dbReference>
<dbReference type="Gene3D" id="3.40.50.300">
    <property type="entry name" value="P-loop containing nucleotide triphosphate hydrolases"/>
    <property type="match status" value="1"/>
</dbReference>
<evidence type="ECO:0000256" key="1">
    <source>
        <dbReference type="ARBA" id="ARBA00022741"/>
    </source>
</evidence>
<dbReference type="SMART" id="SM00889">
    <property type="entry name" value="EFG_IV"/>
    <property type="match status" value="1"/>
</dbReference>
<organism evidence="6 7">
    <name type="scientific">Candidatus Ruthenibacterium avium</name>
    <dbReference type="NCBI Taxonomy" id="2838751"/>
    <lineage>
        <taxon>Bacteria</taxon>
        <taxon>Bacillati</taxon>
        <taxon>Bacillota</taxon>
        <taxon>Clostridia</taxon>
        <taxon>Eubacteriales</taxon>
        <taxon>Oscillospiraceae</taxon>
        <taxon>Ruthenibacterium</taxon>
    </lineage>
</organism>
<evidence type="ECO:0000313" key="6">
    <source>
        <dbReference type="EMBL" id="HJB39046.1"/>
    </source>
</evidence>
<dbReference type="CDD" id="cd03711">
    <property type="entry name" value="Tet_C"/>
    <property type="match status" value="1"/>
</dbReference>
<dbReference type="Pfam" id="PF00679">
    <property type="entry name" value="EFG_C"/>
    <property type="match status" value="1"/>
</dbReference>
<dbReference type="InterPro" id="IPR005225">
    <property type="entry name" value="Small_GTP-bd"/>
</dbReference>
<dbReference type="SUPFAM" id="SSF50447">
    <property type="entry name" value="Translation proteins"/>
    <property type="match status" value="1"/>
</dbReference>
<dbReference type="PANTHER" id="PTHR43261:SF1">
    <property type="entry name" value="RIBOSOME-RELEASING FACTOR 2, MITOCHONDRIAL"/>
    <property type="match status" value="1"/>
</dbReference>
<dbReference type="InterPro" id="IPR027417">
    <property type="entry name" value="P-loop_NTPase"/>
</dbReference>
<dbReference type="InterPro" id="IPR000795">
    <property type="entry name" value="T_Tr_GTP-bd_dom"/>
</dbReference>
<evidence type="ECO:0000256" key="4">
    <source>
        <dbReference type="ARBA" id="ARBA00023251"/>
    </source>
</evidence>
<keyword evidence="1" id="KW-0547">Nucleotide-binding</keyword>
<dbReference type="Gene3D" id="3.30.70.240">
    <property type="match status" value="1"/>
</dbReference>
<evidence type="ECO:0000256" key="2">
    <source>
        <dbReference type="ARBA" id="ARBA00022917"/>
    </source>
</evidence>
<gene>
    <name evidence="6" type="ORF">H9943_01465</name>
</gene>
<keyword evidence="3" id="KW-0342">GTP-binding</keyword>
<dbReference type="InterPro" id="IPR035647">
    <property type="entry name" value="EFG_III/V"/>
</dbReference>
<dbReference type="CDD" id="cd10912">
    <property type="entry name" value="PIN_YacP-like"/>
    <property type="match status" value="1"/>
</dbReference>
<dbReference type="Pfam" id="PF00009">
    <property type="entry name" value="GTP_EFTU"/>
    <property type="match status" value="1"/>
</dbReference>
<evidence type="ECO:0000256" key="3">
    <source>
        <dbReference type="ARBA" id="ARBA00023134"/>
    </source>
</evidence>
<reference evidence="6" key="2">
    <citation type="submission" date="2021-04" db="EMBL/GenBank/DDBJ databases">
        <authorList>
            <person name="Gilroy R."/>
        </authorList>
    </citation>
    <scope>NUCLEOTIDE SEQUENCE</scope>
    <source>
        <strain evidence="6">ChiBcec8-14828</strain>
    </source>
</reference>
<keyword evidence="2" id="KW-0648">Protein biosynthesis</keyword>
<dbReference type="GO" id="GO:0003924">
    <property type="term" value="F:GTPase activity"/>
    <property type="evidence" value="ECO:0007669"/>
    <property type="project" value="InterPro"/>
</dbReference>
<dbReference type="GO" id="GO:0046677">
    <property type="term" value="P:response to antibiotic"/>
    <property type="evidence" value="ECO:0007669"/>
    <property type="project" value="UniProtKB-KW"/>
</dbReference>
<dbReference type="GO" id="GO:0032790">
    <property type="term" value="P:ribosome disassembly"/>
    <property type="evidence" value="ECO:0007669"/>
    <property type="project" value="TreeGrafter"/>
</dbReference>